<dbReference type="AlphaFoldDB" id="A0A0E9PWS6"/>
<accession>A0A0E9PWS6</accession>
<proteinExistence type="predicted"/>
<dbReference type="EMBL" id="GBXM01099628">
    <property type="protein sequence ID" value="JAH08949.1"/>
    <property type="molecule type" value="Transcribed_RNA"/>
</dbReference>
<protein>
    <submittedName>
        <fullName evidence="1">Uncharacterized protein</fullName>
    </submittedName>
</protein>
<reference evidence="1" key="2">
    <citation type="journal article" date="2015" name="Fish Shellfish Immunol.">
        <title>Early steps in the European eel (Anguilla anguilla)-Vibrio vulnificus interaction in the gills: Role of the RtxA13 toxin.</title>
        <authorList>
            <person name="Callol A."/>
            <person name="Pajuelo D."/>
            <person name="Ebbesson L."/>
            <person name="Teles M."/>
            <person name="MacKenzie S."/>
            <person name="Amaro C."/>
        </authorList>
    </citation>
    <scope>NUCLEOTIDE SEQUENCE</scope>
</reference>
<organism evidence="1">
    <name type="scientific">Anguilla anguilla</name>
    <name type="common">European freshwater eel</name>
    <name type="synonym">Muraena anguilla</name>
    <dbReference type="NCBI Taxonomy" id="7936"/>
    <lineage>
        <taxon>Eukaryota</taxon>
        <taxon>Metazoa</taxon>
        <taxon>Chordata</taxon>
        <taxon>Craniata</taxon>
        <taxon>Vertebrata</taxon>
        <taxon>Euteleostomi</taxon>
        <taxon>Actinopterygii</taxon>
        <taxon>Neopterygii</taxon>
        <taxon>Teleostei</taxon>
        <taxon>Anguilliformes</taxon>
        <taxon>Anguillidae</taxon>
        <taxon>Anguilla</taxon>
    </lineage>
</organism>
<sequence length="44" mass="5001">MRKLEEEKMAEMEQLLSGGVEDSSVLVHLFSRATEEEINVYGKS</sequence>
<evidence type="ECO:0000313" key="1">
    <source>
        <dbReference type="EMBL" id="JAH08949.1"/>
    </source>
</evidence>
<name>A0A0E9PWS6_ANGAN</name>
<reference evidence="1" key="1">
    <citation type="submission" date="2014-11" db="EMBL/GenBank/DDBJ databases">
        <authorList>
            <person name="Amaro Gonzalez C."/>
        </authorList>
    </citation>
    <scope>NUCLEOTIDE SEQUENCE</scope>
</reference>